<organism evidence="2">
    <name type="scientific">Lubomirskia baikalensis</name>
    <dbReference type="NCBI Taxonomy" id="289074"/>
    <lineage>
        <taxon>Eukaryota</taxon>
        <taxon>Metazoa</taxon>
        <taxon>Porifera</taxon>
        <taxon>Demospongiae</taxon>
        <taxon>Heteroscleromorpha</taxon>
        <taxon>Spongillida</taxon>
        <taxon>Lubomirskiidae</taxon>
        <taxon>Lubomirskia</taxon>
    </lineage>
</organism>
<evidence type="ECO:0000313" key="2">
    <source>
        <dbReference type="EMBL" id="CAI91574.1"/>
    </source>
</evidence>
<gene>
    <name evidence="2" type="primary">mbl</name>
</gene>
<dbReference type="EMBL" id="AJ968948">
    <property type="protein sequence ID" value="CAI91574.1"/>
    <property type="molecule type" value="mRNA"/>
</dbReference>
<keyword evidence="2" id="KW-0430">Lectin</keyword>
<dbReference type="Gene3D" id="2.90.10.10">
    <property type="entry name" value="Bulb-type lectin domain"/>
    <property type="match status" value="2"/>
</dbReference>
<dbReference type="AlphaFoldDB" id="Q1MTY6"/>
<dbReference type="GO" id="GO:0030246">
    <property type="term" value="F:carbohydrate binding"/>
    <property type="evidence" value="ECO:0007669"/>
    <property type="project" value="UniProtKB-KW"/>
</dbReference>
<name>Q1MTY6_9METZ</name>
<dbReference type="PROSITE" id="PS50927">
    <property type="entry name" value="BULB_LECTIN"/>
    <property type="match status" value="1"/>
</dbReference>
<reference evidence="2" key="1">
    <citation type="journal article" date="2006" name="Dev. Genes Evol.">
        <title>Molecular control of serial module formation along the apical-basal axis in the sponge Lubomirskia baicalensis: silicateins, mannose-binding lectin and mago nashi.</title>
        <authorList>
            <person name="Wiens M."/>
            <person name="Belikov S.I."/>
            <person name="Kaluzhnaya O.V."/>
            <person name="Krasko A."/>
            <person name="Schroder H.C."/>
            <person name="Perovic-Ottstadt S."/>
            <person name="Muller W.E."/>
        </authorList>
    </citation>
    <scope>NUCLEOTIDE SEQUENCE</scope>
</reference>
<evidence type="ECO:0000259" key="1">
    <source>
        <dbReference type="PROSITE" id="PS50927"/>
    </source>
</evidence>
<accession>Q1MTY6</accession>
<sequence length="120" mass="12961">MSSTNTLYAGQALVPGGKLVSTNGKYVLIYQKDGNLVGYAASTPFWASGPQTASPLMAVMQADGNFVLYDVKMNQYWASNTGGVGNPPNFKIFMQDDRNIVIYDNDHKPTFASNTDTPGN</sequence>
<dbReference type="SMART" id="SM00108">
    <property type="entry name" value="B_lectin"/>
    <property type="match status" value="1"/>
</dbReference>
<proteinExistence type="evidence at transcript level"/>
<dbReference type="SUPFAM" id="SSF51110">
    <property type="entry name" value="alpha-D-mannose-specific plant lectins"/>
    <property type="match status" value="1"/>
</dbReference>
<dbReference type="InterPro" id="IPR036426">
    <property type="entry name" value="Bulb-type_lectin_dom_sf"/>
</dbReference>
<dbReference type="InterPro" id="IPR001480">
    <property type="entry name" value="Bulb-type_lectin_dom"/>
</dbReference>
<protein>
    <submittedName>
        <fullName evidence="2">Mannose-binding lectin</fullName>
    </submittedName>
</protein>
<feature type="domain" description="Bulb-type lectin" evidence="1">
    <location>
        <begin position="4"/>
        <end position="115"/>
    </location>
</feature>